<protein>
    <recommendedName>
        <fullName evidence="3">Polysaccharide deacetylase</fullName>
    </recommendedName>
</protein>
<evidence type="ECO:0000313" key="2">
    <source>
        <dbReference type="Proteomes" id="UP001056268"/>
    </source>
</evidence>
<name>A0ABY4TZH5_RICCR</name>
<gene>
    <name evidence="1" type="ORF">NBT09_07460</name>
</gene>
<proteinExistence type="predicted"/>
<evidence type="ECO:0000313" key="1">
    <source>
        <dbReference type="EMBL" id="URW77789.1"/>
    </source>
</evidence>
<dbReference type="SUPFAM" id="SSF88713">
    <property type="entry name" value="Glycoside hydrolase/deacetylase"/>
    <property type="match status" value="1"/>
</dbReference>
<dbReference type="InterPro" id="IPR011330">
    <property type="entry name" value="Glyco_hydro/deAcase_b/a-brl"/>
</dbReference>
<dbReference type="Gene3D" id="3.20.20.370">
    <property type="entry name" value="Glycoside hydrolase/deacetylase"/>
    <property type="match status" value="1"/>
</dbReference>
<dbReference type="EMBL" id="CP098324">
    <property type="protein sequence ID" value="URW77789.1"/>
    <property type="molecule type" value="Genomic_DNA"/>
</dbReference>
<reference evidence="1" key="1">
    <citation type="submission" date="2022-05" db="EMBL/GenBank/DDBJ databases">
        <title>Tracking Rickettsia raoultii infection dynamics in vivo by bioorthogonal metabolic labeling.</title>
        <authorList>
            <person name="Zhu D.-Y."/>
            <person name="Jia N."/>
            <person name="Li C."/>
            <person name="Zhang M.-Z."/>
            <person name="Liu H.-B."/>
            <person name="Cao W.-C."/>
        </authorList>
    </citation>
    <scope>NUCLEOTIDE SEQUENCE</scope>
    <source>
        <strain evidence="1">BIME</strain>
    </source>
</reference>
<keyword evidence="2" id="KW-1185">Reference proteome</keyword>
<dbReference type="Proteomes" id="UP001056268">
    <property type="component" value="Chromosome"/>
</dbReference>
<dbReference type="RefSeq" id="WP_064463609.1">
    <property type="nucleotide sequence ID" value="NZ_CP010969.1"/>
</dbReference>
<accession>A0ABY4TZH5</accession>
<evidence type="ECO:0008006" key="3">
    <source>
        <dbReference type="Google" id="ProtNLM"/>
    </source>
</evidence>
<organism evidence="1 2">
    <name type="scientific">Rickettsia conorii subsp. raoultii</name>
    <dbReference type="NCBI Taxonomy" id="369822"/>
    <lineage>
        <taxon>Bacteria</taxon>
        <taxon>Pseudomonadati</taxon>
        <taxon>Pseudomonadota</taxon>
        <taxon>Alphaproteobacteria</taxon>
        <taxon>Rickettsiales</taxon>
        <taxon>Rickettsiaceae</taxon>
        <taxon>Rickettsieae</taxon>
        <taxon>Rickettsia</taxon>
        <taxon>spotted fever group</taxon>
    </lineage>
</organism>
<sequence length="246" mass="28475">MNIVAQHLCSYRKHDDDGRYFSFKEVKSSNYYKALYLFNKIQDSNENQGLRNIVGTQGCFLSIDLCPSNKKLEYDLFNKILQASQDNHQINLLIAISGLWIVTHPEDFRWLQSLQTHNIKITWVNHSFSHIFYNDRDMIGNFLLLPNTNIDHEILSTEKLLIDNGELPSPFFRFPGLVSNKKILDILTFYGLIQLGASAWIYKLSKNDTVHNGDIILIHGNGNENKLALNTLMQLVQSNKFIWKNL</sequence>